<keyword evidence="9" id="KW-0969">Cilium</keyword>
<evidence type="ECO:0000256" key="6">
    <source>
        <dbReference type="PIRNR" id="PIRNR002889"/>
    </source>
</evidence>
<dbReference type="PANTHER" id="PTHR30435:SF12">
    <property type="entry name" value="FLAGELLAR BASAL BODY ROD PROTEIN FLGB"/>
    <property type="match status" value="1"/>
</dbReference>
<comment type="subunit">
    <text evidence="6">The basal body constitutes a major portion of the flagellar organelle and consists of a number of rings mounted on a central rod.</text>
</comment>
<comment type="similarity">
    <text evidence="2 6">Belongs to the flagella basal body rod proteins family.</text>
</comment>
<evidence type="ECO:0000313" key="9">
    <source>
        <dbReference type="EMBL" id="MBK1726925.1"/>
    </source>
</evidence>
<dbReference type="NCBIfam" id="TIGR01396">
    <property type="entry name" value="FlgB"/>
    <property type="match status" value="1"/>
</dbReference>
<keyword evidence="4 6" id="KW-0975">Bacterial flagellum</keyword>
<comment type="caution">
    <text evidence="9">The sequence shown here is derived from an EMBL/GenBank/DDBJ whole genome shotgun (WGS) entry which is preliminary data.</text>
</comment>
<evidence type="ECO:0000256" key="7">
    <source>
        <dbReference type="SAM" id="MobiDB-lite"/>
    </source>
</evidence>
<organism evidence="9 10">
    <name type="scientific">Halorhodospira neutriphila</name>
    <dbReference type="NCBI Taxonomy" id="168379"/>
    <lineage>
        <taxon>Bacteria</taxon>
        <taxon>Pseudomonadati</taxon>
        <taxon>Pseudomonadota</taxon>
        <taxon>Gammaproteobacteria</taxon>
        <taxon>Chromatiales</taxon>
        <taxon>Ectothiorhodospiraceae</taxon>
        <taxon>Halorhodospira</taxon>
    </lineage>
</organism>
<keyword evidence="9" id="KW-0282">Flagellum</keyword>
<dbReference type="RefSeq" id="WP_200259160.1">
    <property type="nucleotide sequence ID" value="NZ_NRSH01000080.1"/>
</dbReference>
<evidence type="ECO:0000256" key="1">
    <source>
        <dbReference type="ARBA" id="ARBA00004117"/>
    </source>
</evidence>
<evidence type="ECO:0000256" key="3">
    <source>
        <dbReference type="ARBA" id="ARBA00014376"/>
    </source>
</evidence>
<feature type="region of interest" description="Disordered" evidence="7">
    <location>
        <begin position="50"/>
        <end position="80"/>
    </location>
</feature>
<dbReference type="InterPro" id="IPR001444">
    <property type="entry name" value="Flag_bb_rod_N"/>
</dbReference>
<name>A0ABS1E886_9GAMM</name>
<dbReference type="InterPro" id="IPR019776">
    <property type="entry name" value="Flagellar_basal_body_rod_CS"/>
</dbReference>
<dbReference type="PROSITE" id="PS00588">
    <property type="entry name" value="FLAGELLA_BB_ROD"/>
    <property type="match status" value="1"/>
</dbReference>
<sequence length="134" mass="14670">MASRFDQPLGVAEPALQLRARRHELLASNIANADTPGYKARDMDFREAMRQATGPSPEPLRATHAQHLQPDSPSLAAGDPQALYRVPHSPSLDGNTVETHVEKAKFAENVVDYQATIEFLKSRVQKLSGAIKGK</sequence>
<dbReference type="PIRSF" id="PIRSF002889">
    <property type="entry name" value="Rod_FlgB"/>
    <property type="match status" value="1"/>
</dbReference>
<dbReference type="Proteomes" id="UP000738126">
    <property type="component" value="Unassembled WGS sequence"/>
</dbReference>
<evidence type="ECO:0000256" key="5">
    <source>
        <dbReference type="ARBA" id="ARBA00024934"/>
    </source>
</evidence>
<evidence type="ECO:0000313" key="10">
    <source>
        <dbReference type="Proteomes" id="UP000738126"/>
    </source>
</evidence>
<keyword evidence="9" id="KW-0966">Cell projection</keyword>
<feature type="domain" description="Flagellar basal body rod protein N-terminal" evidence="8">
    <location>
        <begin position="11"/>
        <end position="39"/>
    </location>
</feature>
<evidence type="ECO:0000259" key="8">
    <source>
        <dbReference type="Pfam" id="PF00460"/>
    </source>
</evidence>
<proteinExistence type="inferred from homology"/>
<comment type="subcellular location">
    <subcellularLocation>
        <location evidence="1 6">Bacterial flagellum basal body</location>
    </subcellularLocation>
</comment>
<gene>
    <name evidence="9" type="primary">flgB</name>
    <name evidence="9" type="ORF">CKO13_07800</name>
</gene>
<dbReference type="PANTHER" id="PTHR30435">
    <property type="entry name" value="FLAGELLAR PROTEIN"/>
    <property type="match status" value="1"/>
</dbReference>
<keyword evidence="10" id="KW-1185">Reference proteome</keyword>
<accession>A0ABS1E886</accession>
<dbReference type="InterPro" id="IPR006300">
    <property type="entry name" value="FlgB"/>
</dbReference>
<comment type="function">
    <text evidence="5 6">Structural component of flagellum, the bacterial motility apparatus. Part of the rod structure of flagellar basal body.</text>
</comment>
<evidence type="ECO:0000256" key="2">
    <source>
        <dbReference type="ARBA" id="ARBA00009677"/>
    </source>
</evidence>
<dbReference type="EMBL" id="NRSH01000080">
    <property type="protein sequence ID" value="MBK1726925.1"/>
    <property type="molecule type" value="Genomic_DNA"/>
</dbReference>
<dbReference type="Pfam" id="PF00460">
    <property type="entry name" value="Flg_bb_rod"/>
    <property type="match status" value="1"/>
</dbReference>
<evidence type="ECO:0000256" key="4">
    <source>
        <dbReference type="ARBA" id="ARBA00023143"/>
    </source>
</evidence>
<protein>
    <recommendedName>
        <fullName evidence="3 6">Flagellar basal body rod protein FlgB</fullName>
    </recommendedName>
</protein>
<reference evidence="9 10" key="1">
    <citation type="journal article" date="2020" name="Microorganisms">
        <title>Osmotic Adaptation and Compatible Solute Biosynthesis of Phototrophic Bacteria as Revealed from Genome Analyses.</title>
        <authorList>
            <person name="Imhoff J.F."/>
            <person name="Rahn T."/>
            <person name="Kunzel S."/>
            <person name="Keller A."/>
            <person name="Neulinger S.C."/>
        </authorList>
    </citation>
    <scope>NUCLEOTIDE SEQUENCE [LARGE SCALE GENOMIC DNA]</scope>
    <source>
        <strain evidence="9 10">DSM 15116</strain>
    </source>
</reference>